<dbReference type="NCBIfam" id="NF041383">
    <property type="entry name" value="Trx_VPGUxxT_two"/>
    <property type="match status" value="1"/>
</dbReference>
<dbReference type="SUPFAM" id="SSF55068">
    <property type="entry name" value="Peptide methionine sulfoxide reductase"/>
    <property type="match status" value="1"/>
</dbReference>
<comment type="caution">
    <text evidence="7">The sequence shown here is derived from an EMBL/GenBank/DDBJ whole genome shotgun (WGS) entry which is preliminary data.</text>
</comment>
<dbReference type="Pfam" id="PF13899">
    <property type="entry name" value="Thioredoxin_7"/>
    <property type="match status" value="1"/>
</dbReference>
<reference evidence="7 8" key="1">
    <citation type="submission" date="2024-02" db="EMBL/GenBank/DDBJ databases">
        <title>Haloferula sargassicola NBRC 104335.</title>
        <authorList>
            <person name="Ichikawa N."/>
            <person name="Katano-Makiyama Y."/>
            <person name="Hidaka K."/>
        </authorList>
    </citation>
    <scope>NUCLEOTIDE SEQUENCE [LARGE SCALE GENOMIC DNA]</scope>
    <source>
        <strain evidence="7 8">NBRC 104335</strain>
    </source>
</reference>
<keyword evidence="2" id="KW-0560">Oxidoreductase</keyword>
<evidence type="ECO:0000313" key="7">
    <source>
        <dbReference type="EMBL" id="GAA5481255.1"/>
    </source>
</evidence>
<comment type="catalytic activity">
    <reaction evidence="3">
        <text>L-methionyl-[protein] + [thioredoxin]-disulfide + H2O = L-methionyl-(S)-S-oxide-[protein] + [thioredoxin]-dithiol</text>
        <dbReference type="Rhea" id="RHEA:14217"/>
        <dbReference type="Rhea" id="RHEA-COMP:10698"/>
        <dbReference type="Rhea" id="RHEA-COMP:10700"/>
        <dbReference type="Rhea" id="RHEA-COMP:12313"/>
        <dbReference type="Rhea" id="RHEA-COMP:12315"/>
        <dbReference type="ChEBI" id="CHEBI:15377"/>
        <dbReference type="ChEBI" id="CHEBI:16044"/>
        <dbReference type="ChEBI" id="CHEBI:29950"/>
        <dbReference type="ChEBI" id="CHEBI:44120"/>
        <dbReference type="ChEBI" id="CHEBI:50058"/>
        <dbReference type="EC" id="1.8.4.11"/>
    </reaction>
</comment>
<feature type="domain" description="Peptide methionine sulphoxide reductase MsrA" evidence="6">
    <location>
        <begin position="166"/>
        <end position="199"/>
    </location>
</feature>
<evidence type="ECO:0000259" key="6">
    <source>
        <dbReference type="Pfam" id="PF01625"/>
    </source>
</evidence>
<comment type="catalytic activity">
    <reaction evidence="4">
        <text>[thioredoxin]-disulfide + L-methionine + H2O = L-methionine (S)-S-oxide + [thioredoxin]-dithiol</text>
        <dbReference type="Rhea" id="RHEA:19993"/>
        <dbReference type="Rhea" id="RHEA-COMP:10698"/>
        <dbReference type="Rhea" id="RHEA-COMP:10700"/>
        <dbReference type="ChEBI" id="CHEBI:15377"/>
        <dbReference type="ChEBI" id="CHEBI:29950"/>
        <dbReference type="ChEBI" id="CHEBI:50058"/>
        <dbReference type="ChEBI" id="CHEBI:57844"/>
        <dbReference type="ChEBI" id="CHEBI:58772"/>
        <dbReference type="EC" id="1.8.4.11"/>
    </reaction>
</comment>
<dbReference type="EC" id="1.8.4.11" evidence="1"/>
<keyword evidence="5" id="KW-0732">Signal</keyword>
<dbReference type="Gene3D" id="3.40.30.10">
    <property type="entry name" value="Glutaredoxin"/>
    <property type="match status" value="1"/>
</dbReference>
<dbReference type="InterPro" id="IPR036249">
    <property type="entry name" value="Thioredoxin-like_sf"/>
</dbReference>
<feature type="signal peptide" evidence="5">
    <location>
        <begin position="1"/>
        <end position="19"/>
    </location>
</feature>
<evidence type="ECO:0000256" key="2">
    <source>
        <dbReference type="ARBA" id="ARBA00023002"/>
    </source>
</evidence>
<evidence type="ECO:0000256" key="3">
    <source>
        <dbReference type="ARBA" id="ARBA00047806"/>
    </source>
</evidence>
<dbReference type="EMBL" id="BAABRI010000002">
    <property type="protein sequence ID" value="GAA5481255.1"/>
    <property type="molecule type" value="Genomic_DNA"/>
</dbReference>
<evidence type="ECO:0000256" key="1">
    <source>
        <dbReference type="ARBA" id="ARBA00012502"/>
    </source>
</evidence>
<dbReference type="InterPro" id="IPR036509">
    <property type="entry name" value="Met_Sox_Rdtase_MsrA_sf"/>
</dbReference>
<keyword evidence="8" id="KW-1185">Reference proteome</keyword>
<organism evidence="7 8">
    <name type="scientific">Haloferula sargassicola</name>
    <dbReference type="NCBI Taxonomy" id="490096"/>
    <lineage>
        <taxon>Bacteria</taxon>
        <taxon>Pseudomonadati</taxon>
        <taxon>Verrucomicrobiota</taxon>
        <taxon>Verrucomicrobiia</taxon>
        <taxon>Verrucomicrobiales</taxon>
        <taxon>Verrucomicrobiaceae</taxon>
        <taxon>Haloferula</taxon>
    </lineage>
</organism>
<dbReference type="Proteomes" id="UP001476282">
    <property type="component" value="Unassembled WGS sequence"/>
</dbReference>
<evidence type="ECO:0000256" key="4">
    <source>
        <dbReference type="ARBA" id="ARBA00048782"/>
    </source>
</evidence>
<sequence length="304" mass="34161">MRWLAFLLFASLVACTAPAETTAVETGKVDWRRDFDAALADARDSGKPVFLLFQEVPGCSGCKQFGKDVLGDERLVRIIESDFVPVLVRNNVGGKEGEIRERYDEPAWNYQVVRFLDAGGTDLIPRKDRVWSTEELAPRMVAALEKAGRPVPEELKLMAAGHPPAEAVFAMGCFWSGEEKLGRIEGVLTTEAGYLDGHEVVRLTYDASRISTVDLIEKARAVDCADKTWLPARDRRAGTARFEEDDYRKAPSSDQKRMLLDSAVAKINLSAEQSTKVNAWFRKDRDKALDYLTFAQRRYLEKLH</sequence>
<accession>A0ABP9UJ45</accession>
<gene>
    <name evidence="7" type="primary">msrA_2</name>
    <name evidence="7" type="ORF">Hsar01_00462</name>
</gene>
<feature type="chain" id="PRO_5047439209" description="peptide-methionine (S)-S-oxide reductase" evidence="5">
    <location>
        <begin position="20"/>
        <end position="304"/>
    </location>
</feature>
<name>A0ABP9UJ45_9BACT</name>
<dbReference type="Gene3D" id="3.30.1060.10">
    <property type="entry name" value="Peptide methionine sulphoxide reductase MsrA"/>
    <property type="match status" value="1"/>
</dbReference>
<dbReference type="InterPro" id="IPR002569">
    <property type="entry name" value="Met_Sox_Rdtase_MsrA_dom"/>
</dbReference>
<dbReference type="PROSITE" id="PS51257">
    <property type="entry name" value="PROKAR_LIPOPROTEIN"/>
    <property type="match status" value="1"/>
</dbReference>
<protein>
    <recommendedName>
        <fullName evidence="1">peptide-methionine (S)-S-oxide reductase</fullName>
        <ecNumber evidence="1">1.8.4.11</ecNumber>
    </recommendedName>
</protein>
<evidence type="ECO:0000256" key="5">
    <source>
        <dbReference type="SAM" id="SignalP"/>
    </source>
</evidence>
<dbReference type="Pfam" id="PF01625">
    <property type="entry name" value="PMSR"/>
    <property type="match status" value="1"/>
</dbReference>
<dbReference type="RefSeq" id="WP_353565412.1">
    <property type="nucleotide sequence ID" value="NZ_BAABRI010000002.1"/>
</dbReference>
<dbReference type="SUPFAM" id="SSF52833">
    <property type="entry name" value="Thioredoxin-like"/>
    <property type="match status" value="1"/>
</dbReference>
<proteinExistence type="predicted"/>
<evidence type="ECO:0000313" key="8">
    <source>
        <dbReference type="Proteomes" id="UP001476282"/>
    </source>
</evidence>